<dbReference type="PANTHER" id="PTHR24305">
    <property type="entry name" value="CYTOCHROME P450"/>
    <property type="match status" value="1"/>
</dbReference>
<evidence type="ECO:0000256" key="3">
    <source>
        <dbReference type="ARBA" id="ARBA00022617"/>
    </source>
</evidence>
<evidence type="ECO:0000256" key="8">
    <source>
        <dbReference type="PIRSR" id="PIRSR602401-1"/>
    </source>
</evidence>
<feature type="binding site" description="axial binding residue" evidence="8">
    <location>
        <position position="450"/>
    </location>
    <ligand>
        <name>heme</name>
        <dbReference type="ChEBI" id="CHEBI:30413"/>
    </ligand>
    <ligandPart>
        <name>Fe</name>
        <dbReference type="ChEBI" id="CHEBI:18248"/>
    </ligandPart>
</feature>
<evidence type="ECO:0000313" key="11">
    <source>
        <dbReference type="EMBL" id="KJK61684.1"/>
    </source>
</evidence>
<dbReference type="STRING" id="1403190.A0A0F0I1P9"/>
<dbReference type="InterPro" id="IPR001128">
    <property type="entry name" value="Cyt_P450"/>
</dbReference>
<dbReference type="EMBL" id="JZEE01000661">
    <property type="protein sequence ID" value="KJK61684.1"/>
    <property type="molecule type" value="Genomic_DNA"/>
</dbReference>
<dbReference type="InterPro" id="IPR002401">
    <property type="entry name" value="Cyt_P450_E_grp-I"/>
</dbReference>
<dbReference type="GO" id="GO:0004497">
    <property type="term" value="F:monooxygenase activity"/>
    <property type="evidence" value="ECO:0007669"/>
    <property type="project" value="UniProtKB-KW"/>
</dbReference>
<organism evidence="11 12">
    <name type="scientific">Aspergillus parasiticus (strain ATCC 56775 / NRRL 5862 / SRRC 143 / SU-1)</name>
    <dbReference type="NCBI Taxonomy" id="1403190"/>
    <lineage>
        <taxon>Eukaryota</taxon>
        <taxon>Fungi</taxon>
        <taxon>Dikarya</taxon>
        <taxon>Ascomycota</taxon>
        <taxon>Pezizomycotina</taxon>
        <taxon>Eurotiomycetes</taxon>
        <taxon>Eurotiomycetidae</taxon>
        <taxon>Eurotiales</taxon>
        <taxon>Aspergillaceae</taxon>
        <taxon>Aspergillus</taxon>
        <taxon>Aspergillus subgen. Circumdati</taxon>
    </lineage>
</organism>
<keyword evidence="10" id="KW-0472">Membrane</keyword>
<evidence type="ECO:0000256" key="4">
    <source>
        <dbReference type="ARBA" id="ARBA00022723"/>
    </source>
</evidence>
<dbReference type="PANTHER" id="PTHR24305:SF190">
    <property type="entry name" value="P450, PUTATIVE (EUROFUNG)-RELATED"/>
    <property type="match status" value="1"/>
</dbReference>
<keyword evidence="5 9" id="KW-0560">Oxidoreductase</keyword>
<keyword evidence="10" id="KW-1133">Transmembrane helix</keyword>
<dbReference type="InterPro" id="IPR017972">
    <property type="entry name" value="Cyt_P450_CS"/>
</dbReference>
<dbReference type="Gene3D" id="1.10.630.10">
    <property type="entry name" value="Cytochrome P450"/>
    <property type="match status" value="1"/>
</dbReference>
<dbReference type="Pfam" id="PF00067">
    <property type="entry name" value="p450"/>
    <property type="match status" value="1"/>
</dbReference>
<dbReference type="PRINTS" id="PR00385">
    <property type="entry name" value="P450"/>
</dbReference>
<dbReference type="SUPFAM" id="SSF48264">
    <property type="entry name" value="Cytochrome P450"/>
    <property type="match status" value="1"/>
</dbReference>
<dbReference type="Proteomes" id="UP000033540">
    <property type="component" value="Unassembled WGS sequence"/>
</dbReference>
<keyword evidence="4 8" id="KW-0479">Metal-binding</keyword>
<comment type="caution">
    <text evidence="11">The sequence shown here is derived from an EMBL/GenBank/DDBJ whole genome shotgun (WGS) entry which is preliminary data.</text>
</comment>
<dbReference type="GO" id="GO:0016705">
    <property type="term" value="F:oxidoreductase activity, acting on paired donors, with incorporation or reduction of molecular oxygen"/>
    <property type="evidence" value="ECO:0007669"/>
    <property type="project" value="InterPro"/>
</dbReference>
<feature type="transmembrane region" description="Helical" evidence="10">
    <location>
        <begin position="20"/>
        <end position="39"/>
    </location>
</feature>
<evidence type="ECO:0000256" key="6">
    <source>
        <dbReference type="ARBA" id="ARBA00023004"/>
    </source>
</evidence>
<evidence type="ECO:0000256" key="9">
    <source>
        <dbReference type="RuleBase" id="RU000461"/>
    </source>
</evidence>
<dbReference type="CDD" id="cd11060">
    <property type="entry name" value="CYP57A1-like"/>
    <property type="match status" value="1"/>
</dbReference>
<comment type="similarity">
    <text evidence="2 9">Belongs to the cytochrome P450 family.</text>
</comment>
<dbReference type="GO" id="GO:0005506">
    <property type="term" value="F:iron ion binding"/>
    <property type="evidence" value="ECO:0007669"/>
    <property type="project" value="InterPro"/>
</dbReference>
<evidence type="ECO:0000256" key="2">
    <source>
        <dbReference type="ARBA" id="ARBA00010617"/>
    </source>
</evidence>
<keyword evidence="10" id="KW-0812">Transmembrane</keyword>
<dbReference type="PROSITE" id="PS00086">
    <property type="entry name" value="CYTOCHROME_P450"/>
    <property type="match status" value="1"/>
</dbReference>
<keyword evidence="3 8" id="KW-0349">Heme</keyword>
<evidence type="ECO:0000256" key="10">
    <source>
        <dbReference type="SAM" id="Phobius"/>
    </source>
</evidence>
<comment type="cofactor">
    <cofactor evidence="1 8">
        <name>heme</name>
        <dbReference type="ChEBI" id="CHEBI:30413"/>
    </cofactor>
</comment>
<protein>
    <submittedName>
        <fullName evidence="11">Cytochrome P450</fullName>
    </submittedName>
</protein>
<evidence type="ECO:0000313" key="12">
    <source>
        <dbReference type="Proteomes" id="UP000033540"/>
    </source>
</evidence>
<keyword evidence="6 8" id="KW-0408">Iron</keyword>
<sequence length="508" mass="58127">MLGVILDTVQGNPVGAVGGLFVGSLVIFWVVPFLYNFFFSPLRNVPGPFWARFTILWEFRQLMKGRSHEEYIRLHKKYGPVVRVSPKRYSIIDPQDVKKIYGFGGDFPKSEFYDSLGDPKNIFTVRDNEDHRDRRRKVASLYTMSAMVAYEEAVDRMTTLCIKKMNDLAASRRLISIPKFMQFYAFDVIGEITFDQNFGMMENMGDTQGIIKEIHAMNNTIGIMGLLPELQSTWRAAQKVLFSGTSTGKVTEYIWNQYWKHRNTNSGAKQKSQYDTFLRKVLELEAAHKVGRINVLDSCGSNIGAGSDTTGITLSAALWYIYRNPDKLAKLRHEIDTMTAEGRISDPVTYKQAQEMPYLNAVIKETLRVHPGVGTILARVVPKGGITLTGGYYVPEGTHIGTNAWPLHYSETVYGPDADQYRPERWLEDKPQPDYRDSMMFAFGSGSRTCIGRNVSLLEITKVLPQIVRKFDLKFEEKKDPWDAWCAWFVYPKYKCWIEPRQPVENEA</sequence>
<dbReference type="GO" id="GO:0020037">
    <property type="term" value="F:heme binding"/>
    <property type="evidence" value="ECO:0007669"/>
    <property type="project" value="InterPro"/>
</dbReference>
<reference evidence="11 12" key="1">
    <citation type="submission" date="2015-02" db="EMBL/GenBank/DDBJ databases">
        <title>Draft genome sequence of Aspergillus parasiticus SU-1.</title>
        <authorList>
            <person name="Yu J."/>
            <person name="Fedorova N."/>
            <person name="Yin Y."/>
            <person name="Losada L."/>
            <person name="Zafar N."/>
            <person name="Taujale R."/>
            <person name="Ehrlich K.C."/>
            <person name="Bhatnagar D."/>
            <person name="Cleveland T.E."/>
            <person name="Bennett J.W."/>
            <person name="Nierman W.C."/>
        </authorList>
    </citation>
    <scope>NUCLEOTIDE SEQUENCE [LARGE SCALE GENOMIC DNA]</scope>
    <source>
        <strain evidence="12">ATCC 56775 / NRRL 5862 / SRRC 143 / SU-1</strain>
    </source>
</reference>
<evidence type="ECO:0000256" key="5">
    <source>
        <dbReference type="ARBA" id="ARBA00023002"/>
    </source>
</evidence>
<dbReference type="InterPro" id="IPR036396">
    <property type="entry name" value="Cyt_P450_sf"/>
</dbReference>
<evidence type="ECO:0000256" key="7">
    <source>
        <dbReference type="ARBA" id="ARBA00023033"/>
    </source>
</evidence>
<dbReference type="OrthoDB" id="3934656at2759"/>
<name>A0A0F0I1P9_ASPPU</name>
<gene>
    <name evidence="11" type="ORF">P875_00086820</name>
</gene>
<evidence type="ECO:0000256" key="1">
    <source>
        <dbReference type="ARBA" id="ARBA00001971"/>
    </source>
</evidence>
<dbReference type="InterPro" id="IPR050121">
    <property type="entry name" value="Cytochrome_P450_monoxygenase"/>
</dbReference>
<dbReference type="AlphaFoldDB" id="A0A0F0I1P9"/>
<keyword evidence="7 9" id="KW-0503">Monooxygenase</keyword>
<dbReference type="PRINTS" id="PR00463">
    <property type="entry name" value="EP450I"/>
</dbReference>
<dbReference type="FunFam" id="1.10.630.10:FF:000050">
    <property type="entry name" value="Cytochrome P450 monooxygenase"/>
    <property type="match status" value="1"/>
</dbReference>
<accession>A0A0F0I1P9</accession>
<proteinExistence type="inferred from homology"/>